<keyword evidence="1" id="KW-0732">Signal</keyword>
<dbReference type="STRING" id="1289135.A966_04501"/>
<evidence type="ECO:0000313" key="3">
    <source>
        <dbReference type="Proteomes" id="UP000011663"/>
    </source>
</evidence>
<comment type="caution">
    <text evidence="2">The sequence shown here is derived from an EMBL/GenBank/DDBJ whole genome shotgun (WGS) entry which is preliminary data.</text>
</comment>
<sequence>MSKKISAIFLSLFLVGVLSVSCSNKDKTAPDTSTPKTINIKYAGIWESNNGDSVEIDMNGNIYEYQNSSRGAKGEIIEANDPNYKIKIYGDEFTITFSDTKNAAVNINGQEVTYTKTSKDIEDYNGNKYVSENMGGNYLWISIENGLVAMTPNTDANTPPTFYGYMSGMAGYGTDYNFWSSDRSSEGTLKFSTDGNSVTVTLTRNDPAPEAVGQDFVCYKK</sequence>
<proteinExistence type="predicted"/>
<dbReference type="EMBL" id="ALNZ01000018">
    <property type="protein sequence ID" value="EKV57618.1"/>
    <property type="molecule type" value="Genomic_DNA"/>
</dbReference>
<dbReference type="GeneID" id="66487349"/>
<evidence type="ECO:0000256" key="1">
    <source>
        <dbReference type="SAM" id="SignalP"/>
    </source>
</evidence>
<accession>A0A2U4EWY1</accession>
<dbReference type="PROSITE" id="PS51257">
    <property type="entry name" value="PROKAR_LIPOPROTEIN"/>
    <property type="match status" value="1"/>
</dbReference>
<evidence type="ECO:0000313" key="2">
    <source>
        <dbReference type="EMBL" id="EKV57618.1"/>
    </source>
</evidence>
<dbReference type="OrthoDB" id="307680at2"/>
<name>A0A2U4EWY1_9SPIR</name>
<dbReference type="AlphaFoldDB" id="A0A2U4EWY1"/>
<evidence type="ECO:0008006" key="4">
    <source>
        <dbReference type="Google" id="ProtNLM"/>
    </source>
</evidence>
<organism evidence="2 3">
    <name type="scientific">Brachyspira hampsonii 30446</name>
    <dbReference type="NCBI Taxonomy" id="1289135"/>
    <lineage>
        <taxon>Bacteria</taxon>
        <taxon>Pseudomonadati</taxon>
        <taxon>Spirochaetota</taxon>
        <taxon>Spirochaetia</taxon>
        <taxon>Brachyspirales</taxon>
        <taxon>Brachyspiraceae</taxon>
        <taxon>Brachyspira</taxon>
    </lineage>
</organism>
<feature type="signal peptide" evidence="1">
    <location>
        <begin position="1"/>
        <end position="22"/>
    </location>
</feature>
<dbReference type="RefSeq" id="WP_008722821.1">
    <property type="nucleotide sequence ID" value="NZ_JH994110.1"/>
</dbReference>
<reference evidence="2 3" key="1">
    <citation type="submission" date="2012-07" db="EMBL/GenBank/DDBJ databases">
        <title>Genome sequence of Brachyspira sp. 30446, isolated from a pig with mucohaemorrhagic colitis.</title>
        <authorList>
            <person name="Rubin J.E."/>
            <person name="Fernando C."/>
            <person name="Harding J.C.S."/>
            <person name="Hill J.E."/>
        </authorList>
    </citation>
    <scope>NUCLEOTIDE SEQUENCE [LARGE SCALE GENOMIC DNA]</scope>
    <source>
        <strain evidence="2 3">30446</strain>
    </source>
</reference>
<gene>
    <name evidence="2" type="ORF">A966_04501</name>
</gene>
<dbReference type="Proteomes" id="UP000011663">
    <property type="component" value="Unassembled WGS sequence"/>
</dbReference>
<protein>
    <recommendedName>
        <fullName evidence="4">Lipocalin-like domain-containing protein</fullName>
    </recommendedName>
</protein>
<feature type="chain" id="PRO_5015668812" description="Lipocalin-like domain-containing protein" evidence="1">
    <location>
        <begin position="23"/>
        <end position="221"/>
    </location>
</feature>